<feature type="region of interest" description="Disordered" evidence="16">
    <location>
        <begin position="1"/>
        <end position="21"/>
    </location>
</feature>
<name>W3X9G7_PESFW</name>
<evidence type="ECO:0000256" key="12">
    <source>
        <dbReference type="ARBA" id="ARBA00033194"/>
    </source>
</evidence>
<keyword evidence="8 15" id="KW-0547">Nucleotide-binding</keyword>
<dbReference type="eggNOG" id="KOG1290">
    <property type="taxonomic scope" value="Eukaryota"/>
</dbReference>
<dbReference type="InterPro" id="IPR051334">
    <property type="entry name" value="SRPK"/>
</dbReference>
<dbReference type="GeneID" id="19271816"/>
<evidence type="ECO:0000256" key="8">
    <source>
        <dbReference type="ARBA" id="ARBA00022741"/>
    </source>
</evidence>
<sequence length="593" mass="66702">MASYEEMITSSPIDEAPYVEEDDMVEDDEVRRDGMQEYEHDPEREVWGTHEDVNEYNPGGFHPVHIGDVIHGRFEVLHKLGQGGFGMVWLCHDRDTETWRALKILSASQTEKSKEPAVIAHLTKHHTPEKLQESHILMPLEVFQIEGPNGRHICQVLRVMGYSVREWRQQSDEEEDKSGVKMRNMCHQIAQGTALLHSVGVVHGDLRPSNILMELDQKTLNNLSKDELLTLVDEEPTTIPVFTKNGEDCGAHAPRYTVAPIYKPWFETLLLEKVAIGDFGESFRITDPEKTTGIPLEYAAPEILLPGKAGLGSDIWSLACTLYETRTGKPLLGSEEWNGARFGTLVHDIEALLGPLPEPFRTRWEESDYIQPDVLEVPKSEKDLFALDNQPGIRPVTCTPSQLGLAKRIRLSGTPYTDVFCGLLGKQRGDYERHYLDEEELEQMEADGVDMEEFYEKCRREAAEQGYKYTEQEILALGGLLGQMVKYESDARLAASLVLQHQWFKDVATPPPKPLEDTAPQPDTGAEEPVIGQNPRPLQYQQVSVLLGVFGVLLSLSCCVAYGLIRSDTGIFNVVWKGLKSGQNVECTCWTSD</sequence>
<evidence type="ECO:0000313" key="19">
    <source>
        <dbReference type="EMBL" id="ETS81801.1"/>
    </source>
</evidence>
<dbReference type="GO" id="GO:0050684">
    <property type="term" value="P:regulation of mRNA processing"/>
    <property type="evidence" value="ECO:0007669"/>
    <property type="project" value="TreeGrafter"/>
</dbReference>
<evidence type="ECO:0000256" key="17">
    <source>
        <dbReference type="SAM" id="Phobius"/>
    </source>
</evidence>
<comment type="subunit">
    <text evidence="2">Component of the EKC/KEOPS complex composed of at least BUD32, CGI121, GON7, KAE1 and PCC1; the whole complex dimerizes.</text>
</comment>
<evidence type="ECO:0000256" key="3">
    <source>
        <dbReference type="ARBA" id="ARBA00012513"/>
    </source>
</evidence>
<comment type="catalytic activity">
    <reaction evidence="14">
        <text>L-seryl-[protein] + ATP = O-phospho-L-seryl-[protein] + ADP + H(+)</text>
        <dbReference type="Rhea" id="RHEA:17989"/>
        <dbReference type="Rhea" id="RHEA-COMP:9863"/>
        <dbReference type="Rhea" id="RHEA-COMP:11604"/>
        <dbReference type="ChEBI" id="CHEBI:15378"/>
        <dbReference type="ChEBI" id="CHEBI:29999"/>
        <dbReference type="ChEBI" id="CHEBI:30616"/>
        <dbReference type="ChEBI" id="CHEBI:83421"/>
        <dbReference type="ChEBI" id="CHEBI:456216"/>
        <dbReference type="EC" id="2.7.11.1"/>
    </reaction>
</comment>
<keyword evidence="17" id="KW-1133">Transmembrane helix</keyword>
<keyword evidence="17" id="KW-0812">Transmembrane</keyword>
<dbReference type="GO" id="GO:0005737">
    <property type="term" value="C:cytoplasm"/>
    <property type="evidence" value="ECO:0007669"/>
    <property type="project" value="TreeGrafter"/>
</dbReference>
<evidence type="ECO:0000256" key="10">
    <source>
        <dbReference type="ARBA" id="ARBA00022840"/>
    </source>
</evidence>
<dbReference type="GO" id="GO:0005524">
    <property type="term" value="F:ATP binding"/>
    <property type="evidence" value="ECO:0007669"/>
    <property type="project" value="UniProtKB-UniRule"/>
</dbReference>
<keyword evidence="20" id="KW-1185">Reference proteome</keyword>
<dbReference type="InterPro" id="IPR017441">
    <property type="entry name" value="Protein_kinase_ATP_BS"/>
</dbReference>
<feature type="region of interest" description="Disordered" evidence="16">
    <location>
        <begin position="509"/>
        <end position="533"/>
    </location>
</feature>
<dbReference type="AlphaFoldDB" id="W3X9G7"/>
<dbReference type="OrthoDB" id="5979581at2759"/>
<dbReference type="HOGENOM" id="CLU_000288_81_2_1"/>
<dbReference type="PANTHER" id="PTHR47634">
    <property type="entry name" value="PROTEIN KINASE DOMAIN-CONTAINING PROTEIN-RELATED"/>
    <property type="match status" value="1"/>
</dbReference>
<feature type="transmembrane region" description="Helical" evidence="17">
    <location>
        <begin position="543"/>
        <end position="565"/>
    </location>
</feature>
<evidence type="ECO:0000313" key="20">
    <source>
        <dbReference type="Proteomes" id="UP000030651"/>
    </source>
</evidence>
<dbReference type="GO" id="GO:0000245">
    <property type="term" value="P:spliceosomal complex assembly"/>
    <property type="evidence" value="ECO:0007669"/>
    <property type="project" value="TreeGrafter"/>
</dbReference>
<dbReference type="Gene3D" id="3.30.200.20">
    <property type="entry name" value="Phosphorylase Kinase, domain 1"/>
    <property type="match status" value="1"/>
</dbReference>
<evidence type="ECO:0000256" key="6">
    <source>
        <dbReference type="ARBA" id="ARBA00022527"/>
    </source>
</evidence>
<evidence type="ECO:0000256" key="5">
    <source>
        <dbReference type="ARBA" id="ARBA00019973"/>
    </source>
</evidence>
<dbReference type="Pfam" id="PF00069">
    <property type="entry name" value="Pkinase"/>
    <property type="match status" value="2"/>
</dbReference>
<dbReference type="Gene3D" id="1.10.510.10">
    <property type="entry name" value="Transferase(Phosphotransferase) domain 1"/>
    <property type="match status" value="1"/>
</dbReference>
<dbReference type="EC" id="2.7.11.1" evidence="3"/>
<proteinExistence type="predicted"/>
<comment type="function">
    <text evidence="1">Component of the EKC/KEOPS complex that is required for the formation of a threonylcarbamoyl group on adenosine at position 37 (t(6)A37) in tRNAs that read codons beginning with adenine. The complex is probably involved in the transfer of the threonylcarbamoyl moiety of threonylcarbamoyl-AMP (TC-AMP) to the N6 group of A37. BUD32 has ATPase activity in the context of the EKC/KEOPS complex and likely plays a supporting role to the catalytic subunit KAE1. The EKC/KEOPS complex also promotes both telomere uncapping and telomere elongation. The complex is required for efficient recruitment of transcriptional coactivators.</text>
</comment>
<keyword evidence="7" id="KW-0808">Transferase</keyword>
<dbReference type="InterPro" id="IPR008266">
    <property type="entry name" value="Tyr_kinase_AS"/>
</dbReference>
<dbReference type="GO" id="GO:0005634">
    <property type="term" value="C:nucleus"/>
    <property type="evidence" value="ECO:0007669"/>
    <property type="project" value="TreeGrafter"/>
</dbReference>
<keyword evidence="9" id="KW-0418">Kinase</keyword>
<evidence type="ECO:0000256" key="11">
    <source>
        <dbReference type="ARBA" id="ARBA00030980"/>
    </source>
</evidence>
<dbReference type="RefSeq" id="XP_007833575.1">
    <property type="nucleotide sequence ID" value="XM_007835384.1"/>
</dbReference>
<evidence type="ECO:0000256" key="9">
    <source>
        <dbReference type="ARBA" id="ARBA00022777"/>
    </source>
</evidence>
<keyword evidence="10 15" id="KW-0067">ATP-binding</keyword>
<keyword evidence="6" id="KW-0723">Serine/threonine-protein kinase</keyword>
<evidence type="ECO:0000256" key="4">
    <source>
        <dbReference type="ARBA" id="ARBA00013948"/>
    </source>
</evidence>
<dbReference type="PROSITE" id="PS50011">
    <property type="entry name" value="PROTEIN_KINASE_DOM"/>
    <property type="match status" value="1"/>
</dbReference>
<dbReference type="InParanoid" id="W3X9G7"/>
<evidence type="ECO:0000256" key="13">
    <source>
        <dbReference type="ARBA" id="ARBA00047899"/>
    </source>
</evidence>
<gene>
    <name evidence="19" type="ORF">PFICI_06803</name>
</gene>
<evidence type="ECO:0000256" key="14">
    <source>
        <dbReference type="ARBA" id="ARBA00048679"/>
    </source>
</evidence>
<evidence type="ECO:0000256" key="1">
    <source>
        <dbReference type="ARBA" id="ARBA00003747"/>
    </source>
</evidence>
<dbReference type="OMA" id="QESHILM"/>
<accession>W3X9G7</accession>
<comment type="catalytic activity">
    <reaction evidence="13">
        <text>L-threonyl-[protein] + ATP = O-phospho-L-threonyl-[protein] + ADP + H(+)</text>
        <dbReference type="Rhea" id="RHEA:46608"/>
        <dbReference type="Rhea" id="RHEA-COMP:11060"/>
        <dbReference type="Rhea" id="RHEA-COMP:11605"/>
        <dbReference type="ChEBI" id="CHEBI:15378"/>
        <dbReference type="ChEBI" id="CHEBI:30013"/>
        <dbReference type="ChEBI" id="CHEBI:30616"/>
        <dbReference type="ChEBI" id="CHEBI:61977"/>
        <dbReference type="ChEBI" id="CHEBI:456216"/>
        <dbReference type="EC" id="2.7.11.1"/>
    </reaction>
</comment>
<evidence type="ECO:0000256" key="2">
    <source>
        <dbReference type="ARBA" id="ARBA00011534"/>
    </source>
</evidence>
<keyword evidence="17" id="KW-0472">Membrane</keyword>
<evidence type="ECO:0000256" key="7">
    <source>
        <dbReference type="ARBA" id="ARBA00022679"/>
    </source>
</evidence>
<dbReference type="Proteomes" id="UP000030651">
    <property type="component" value="Unassembled WGS sequence"/>
</dbReference>
<feature type="domain" description="Protein kinase" evidence="18">
    <location>
        <begin position="74"/>
        <end position="504"/>
    </location>
</feature>
<evidence type="ECO:0000259" key="18">
    <source>
        <dbReference type="PROSITE" id="PS50011"/>
    </source>
</evidence>
<dbReference type="InterPro" id="IPR011009">
    <property type="entry name" value="Kinase-like_dom_sf"/>
</dbReference>
<dbReference type="PANTHER" id="PTHR47634:SF9">
    <property type="entry name" value="PROTEIN KINASE DOMAIN-CONTAINING PROTEIN-RELATED"/>
    <property type="match status" value="1"/>
</dbReference>
<evidence type="ECO:0000256" key="16">
    <source>
        <dbReference type="SAM" id="MobiDB-lite"/>
    </source>
</evidence>
<organism evidence="19 20">
    <name type="scientific">Pestalotiopsis fici (strain W106-1 / CGMCC3.15140)</name>
    <dbReference type="NCBI Taxonomy" id="1229662"/>
    <lineage>
        <taxon>Eukaryota</taxon>
        <taxon>Fungi</taxon>
        <taxon>Dikarya</taxon>
        <taxon>Ascomycota</taxon>
        <taxon>Pezizomycotina</taxon>
        <taxon>Sordariomycetes</taxon>
        <taxon>Xylariomycetidae</taxon>
        <taxon>Amphisphaeriales</taxon>
        <taxon>Sporocadaceae</taxon>
        <taxon>Pestalotiopsis</taxon>
    </lineage>
</organism>
<reference evidence="20" key="1">
    <citation type="journal article" date="2015" name="BMC Genomics">
        <title>Genomic and transcriptomic analysis of the endophytic fungus Pestalotiopsis fici reveals its lifestyle and high potential for synthesis of natural products.</title>
        <authorList>
            <person name="Wang X."/>
            <person name="Zhang X."/>
            <person name="Liu L."/>
            <person name="Xiang M."/>
            <person name="Wang W."/>
            <person name="Sun X."/>
            <person name="Che Y."/>
            <person name="Guo L."/>
            <person name="Liu G."/>
            <person name="Guo L."/>
            <person name="Wang C."/>
            <person name="Yin W.B."/>
            <person name="Stadler M."/>
            <person name="Zhang X."/>
            <person name="Liu X."/>
        </authorList>
    </citation>
    <scope>NUCLEOTIDE SEQUENCE [LARGE SCALE GENOMIC DNA]</scope>
    <source>
        <strain evidence="20">W106-1 / CGMCC3.15140</strain>
    </source>
</reference>
<dbReference type="GO" id="GO:0004674">
    <property type="term" value="F:protein serine/threonine kinase activity"/>
    <property type="evidence" value="ECO:0007669"/>
    <property type="project" value="UniProtKB-KW"/>
</dbReference>
<dbReference type="EMBL" id="KI912112">
    <property type="protein sequence ID" value="ETS81801.1"/>
    <property type="molecule type" value="Genomic_DNA"/>
</dbReference>
<dbReference type="KEGG" id="pfy:PFICI_06803"/>
<dbReference type="InterPro" id="IPR000719">
    <property type="entry name" value="Prot_kinase_dom"/>
</dbReference>
<dbReference type="SUPFAM" id="SSF56112">
    <property type="entry name" value="Protein kinase-like (PK-like)"/>
    <property type="match status" value="1"/>
</dbReference>
<dbReference type="PROSITE" id="PS00107">
    <property type="entry name" value="PROTEIN_KINASE_ATP"/>
    <property type="match status" value="1"/>
</dbReference>
<feature type="binding site" evidence="15">
    <location>
        <position position="103"/>
    </location>
    <ligand>
        <name>ATP</name>
        <dbReference type="ChEBI" id="CHEBI:30616"/>
    </ligand>
</feature>
<dbReference type="PROSITE" id="PS00109">
    <property type="entry name" value="PROTEIN_KINASE_TYR"/>
    <property type="match status" value="1"/>
</dbReference>
<evidence type="ECO:0000256" key="15">
    <source>
        <dbReference type="PROSITE-ProRule" id="PRU10141"/>
    </source>
</evidence>
<protein>
    <recommendedName>
        <fullName evidence="5">EKC/KEOPS complex subunit BUD32</fullName>
        <ecNumber evidence="3">2.7.11.1</ecNumber>
    </recommendedName>
    <alternativeName>
        <fullName evidence="11 12">Atypical Serine/threonine protein kinase BUD32</fullName>
    </alternativeName>
    <alternativeName>
        <fullName evidence="4">EKC/KEOPS complex subunit bud32</fullName>
    </alternativeName>
</protein>